<dbReference type="InterPro" id="IPR021153">
    <property type="entry name" value="HrcA_C"/>
</dbReference>
<dbReference type="Gene3D" id="1.10.10.10">
    <property type="entry name" value="Winged helix-like DNA-binding domain superfamily/Winged helix DNA-binding domain"/>
    <property type="match status" value="1"/>
</dbReference>
<reference evidence="8 9" key="1">
    <citation type="submission" date="2021-10" db="EMBL/GenBank/DDBJ databases">
        <title>Anaerobic single-cell dispensing facilitates the cultivation of human gut bacteria.</title>
        <authorList>
            <person name="Afrizal A."/>
        </authorList>
    </citation>
    <scope>NUCLEOTIDE SEQUENCE [LARGE SCALE GENOMIC DNA]</scope>
    <source>
        <strain evidence="8 9">CLA-AA-H232</strain>
    </source>
</reference>
<comment type="caution">
    <text evidence="8">The sequence shown here is derived from an EMBL/GenBank/DDBJ whole genome shotgun (WGS) entry which is preliminary data.</text>
</comment>
<accession>A0AAE3J8X4</accession>
<dbReference type="PIRSF" id="PIRSF005485">
    <property type="entry name" value="HrcA"/>
    <property type="match status" value="1"/>
</dbReference>
<evidence type="ECO:0000313" key="8">
    <source>
        <dbReference type="EMBL" id="MCC2210263.1"/>
    </source>
</evidence>
<dbReference type="Proteomes" id="UP001198242">
    <property type="component" value="Unassembled WGS sequence"/>
</dbReference>
<evidence type="ECO:0000256" key="2">
    <source>
        <dbReference type="ARBA" id="ARBA00023015"/>
    </source>
</evidence>
<comment type="similarity">
    <text evidence="6">Belongs to the HrcA family.</text>
</comment>
<keyword evidence="9" id="KW-1185">Reference proteome</keyword>
<dbReference type="SUPFAM" id="SSF46785">
    <property type="entry name" value="Winged helix' DNA-binding domain"/>
    <property type="match status" value="1"/>
</dbReference>
<evidence type="ECO:0000256" key="3">
    <source>
        <dbReference type="ARBA" id="ARBA00023016"/>
    </source>
</evidence>
<name>A0AAE3J8X4_9FIRM</name>
<feature type="domain" description="Heat-inducible transcription repressor HrcA C-terminal" evidence="7">
    <location>
        <begin position="105"/>
        <end position="323"/>
    </location>
</feature>
<dbReference type="Gene3D" id="3.30.390.60">
    <property type="entry name" value="Heat-inducible transcription repressor hrca homolog, domain 3"/>
    <property type="match status" value="1"/>
</dbReference>
<dbReference type="InterPro" id="IPR036388">
    <property type="entry name" value="WH-like_DNA-bd_sf"/>
</dbReference>
<dbReference type="GO" id="GO:0045892">
    <property type="term" value="P:negative regulation of DNA-templated transcription"/>
    <property type="evidence" value="ECO:0007669"/>
    <property type="project" value="UniProtKB-UniRule"/>
</dbReference>
<dbReference type="Gene3D" id="3.30.450.40">
    <property type="match status" value="1"/>
</dbReference>
<evidence type="ECO:0000313" key="9">
    <source>
        <dbReference type="Proteomes" id="UP001198242"/>
    </source>
</evidence>
<dbReference type="InterPro" id="IPR023120">
    <property type="entry name" value="WHTH_transcript_rep_HrcA_IDD"/>
</dbReference>
<dbReference type="InterPro" id="IPR036390">
    <property type="entry name" value="WH_DNA-bd_sf"/>
</dbReference>
<dbReference type="RefSeq" id="WP_147513624.1">
    <property type="nucleotide sequence ID" value="NZ_JAJEQM010000006.1"/>
</dbReference>
<dbReference type="PANTHER" id="PTHR34824:SF1">
    <property type="entry name" value="HEAT-INDUCIBLE TRANSCRIPTION REPRESSOR HRCA"/>
    <property type="match status" value="1"/>
</dbReference>
<evidence type="ECO:0000256" key="4">
    <source>
        <dbReference type="ARBA" id="ARBA00023163"/>
    </source>
</evidence>
<dbReference type="EMBL" id="JAJEQM010000006">
    <property type="protein sequence ID" value="MCC2210263.1"/>
    <property type="molecule type" value="Genomic_DNA"/>
</dbReference>
<dbReference type="InterPro" id="IPR002571">
    <property type="entry name" value="HrcA"/>
</dbReference>
<dbReference type="AlphaFoldDB" id="A0AAE3J8X4"/>
<evidence type="ECO:0000256" key="6">
    <source>
        <dbReference type="HAMAP-Rule" id="MF_00081"/>
    </source>
</evidence>
<keyword evidence="1 6" id="KW-0678">Repressor</keyword>
<proteinExistence type="inferred from homology"/>
<dbReference type="HAMAP" id="MF_00081">
    <property type="entry name" value="HrcA"/>
    <property type="match status" value="1"/>
</dbReference>
<keyword evidence="2 6" id="KW-0805">Transcription regulation</keyword>
<dbReference type="PANTHER" id="PTHR34824">
    <property type="entry name" value="HEAT-INDUCIBLE TRANSCRIPTION REPRESSOR HRCA"/>
    <property type="match status" value="1"/>
</dbReference>
<dbReference type="GO" id="GO:0003677">
    <property type="term" value="F:DNA binding"/>
    <property type="evidence" value="ECO:0007669"/>
    <property type="project" value="InterPro"/>
</dbReference>
<keyword evidence="3 6" id="KW-0346">Stress response</keyword>
<evidence type="ECO:0000256" key="5">
    <source>
        <dbReference type="ARBA" id="ARBA00055319"/>
    </source>
</evidence>
<organism evidence="8 9">
    <name type="scientific">Hominilimicola fabiformis</name>
    <dbReference type="NCBI Taxonomy" id="2885356"/>
    <lineage>
        <taxon>Bacteria</taxon>
        <taxon>Bacillati</taxon>
        <taxon>Bacillota</taxon>
        <taxon>Clostridia</taxon>
        <taxon>Eubacteriales</taxon>
        <taxon>Oscillospiraceae</taxon>
        <taxon>Hominilimicola</taxon>
    </lineage>
</organism>
<gene>
    <name evidence="6 8" type="primary">hrcA</name>
    <name evidence="8" type="ORF">LKE05_05595</name>
</gene>
<dbReference type="InterPro" id="IPR029016">
    <property type="entry name" value="GAF-like_dom_sf"/>
</dbReference>
<protein>
    <recommendedName>
        <fullName evidence="6">Heat-inducible transcription repressor HrcA</fullName>
    </recommendedName>
</protein>
<keyword evidence="4 6" id="KW-0804">Transcription</keyword>
<dbReference type="NCBIfam" id="TIGR00331">
    <property type="entry name" value="hrcA"/>
    <property type="match status" value="1"/>
</dbReference>
<sequence length="345" mass="38774">MDLNDRKRKILQAIIDEYIGTAEPVGSRSISKKENLGLSSATIRNEMADLEEMGYLIQPHTSAGRIPSDEGYRFYVNSLMRKYKIGMEAVAQLQSVLETRVSQLEKLIRYAGAIASNLTEYTTVVTAPKEQEFEINKIDLVPIATQTVMLIVVTRTVRNKVMNIDIDSATCMSLANILNEHLAGLKAGEITFDKIQDIQKDIENRLSLHPKVLIDIMHFVYETITDSGETEIYVNNAKSILKYPEYNDVEKAEKIFTFLDDKENLKKLVASSDADGIEAKIGKENDFEILQDCSLVTINYSLGNKKAGKIGVIGPKRMNYSKVFASLDLISNEIDKILNEYISDE</sequence>
<comment type="function">
    <text evidence="5 6">Negative regulator of class I heat shock genes (grpE-dnaK-dnaJ and groELS operons). Prevents heat-shock induction of these operons.</text>
</comment>
<dbReference type="Pfam" id="PF01628">
    <property type="entry name" value="HrcA"/>
    <property type="match status" value="1"/>
</dbReference>
<evidence type="ECO:0000256" key="1">
    <source>
        <dbReference type="ARBA" id="ARBA00022491"/>
    </source>
</evidence>
<dbReference type="FunFam" id="1.10.10.10:FF:000049">
    <property type="entry name" value="Heat-inducible transcription repressor HrcA"/>
    <property type="match status" value="1"/>
</dbReference>
<evidence type="ECO:0000259" key="7">
    <source>
        <dbReference type="Pfam" id="PF01628"/>
    </source>
</evidence>
<dbReference type="SUPFAM" id="SSF55781">
    <property type="entry name" value="GAF domain-like"/>
    <property type="match status" value="1"/>
</dbReference>